<proteinExistence type="predicted"/>
<evidence type="ECO:0000256" key="8">
    <source>
        <dbReference type="PROSITE-ProRule" id="PRU00221"/>
    </source>
</evidence>
<feature type="region of interest" description="Disordered" evidence="10">
    <location>
        <begin position="549"/>
        <end position="577"/>
    </location>
</feature>
<feature type="repeat" description="WD" evidence="8">
    <location>
        <begin position="414"/>
        <end position="447"/>
    </location>
</feature>
<dbReference type="InterPro" id="IPR001680">
    <property type="entry name" value="WD40_rpt"/>
</dbReference>
<keyword evidence="5 9" id="KW-0175">Coiled coil</keyword>
<dbReference type="GO" id="GO:0003341">
    <property type="term" value="P:cilium movement"/>
    <property type="evidence" value="ECO:0007669"/>
    <property type="project" value="UniProtKB-ARBA"/>
</dbReference>
<evidence type="ECO:0000256" key="7">
    <source>
        <dbReference type="ARBA" id="ARBA00023273"/>
    </source>
</evidence>
<feature type="coiled-coil region" evidence="9">
    <location>
        <begin position="1550"/>
        <end position="1591"/>
    </location>
</feature>
<dbReference type="InterPro" id="IPR036322">
    <property type="entry name" value="WD40_repeat_dom_sf"/>
</dbReference>
<feature type="coiled-coil region" evidence="9">
    <location>
        <begin position="946"/>
        <end position="980"/>
    </location>
</feature>
<keyword evidence="12" id="KW-1185">Reference proteome</keyword>
<evidence type="ECO:0000313" key="11">
    <source>
        <dbReference type="EMBL" id="KAA0710280.1"/>
    </source>
</evidence>
<gene>
    <name evidence="11" type="ORF">E1301_Tti016961</name>
</gene>
<evidence type="ECO:0000256" key="3">
    <source>
        <dbReference type="ARBA" id="ARBA00022574"/>
    </source>
</evidence>
<feature type="compositionally biased region" description="Basic and acidic residues" evidence="10">
    <location>
        <begin position="23"/>
        <end position="34"/>
    </location>
</feature>
<dbReference type="Proteomes" id="UP000324632">
    <property type="component" value="Chromosome 16"/>
</dbReference>
<keyword evidence="11" id="KW-0969">Cilium</keyword>
<name>A0A5A9NKM4_9TELE</name>
<feature type="compositionally biased region" description="Basic and acidic residues" evidence="10">
    <location>
        <begin position="549"/>
        <end position="564"/>
    </location>
</feature>
<feature type="coiled-coil region" evidence="9">
    <location>
        <begin position="767"/>
        <end position="796"/>
    </location>
</feature>
<feature type="repeat" description="WD" evidence="8">
    <location>
        <begin position="309"/>
        <end position="350"/>
    </location>
</feature>
<evidence type="ECO:0000256" key="10">
    <source>
        <dbReference type="SAM" id="MobiDB-lite"/>
    </source>
</evidence>
<organism evidence="11 12">
    <name type="scientific">Triplophysa tibetana</name>
    <dbReference type="NCBI Taxonomy" id="1572043"/>
    <lineage>
        <taxon>Eukaryota</taxon>
        <taxon>Metazoa</taxon>
        <taxon>Chordata</taxon>
        <taxon>Craniata</taxon>
        <taxon>Vertebrata</taxon>
        <taxon>Euteleostomi</taxon>
        <taxon>Actinopterygii</taxon>
        <taxon>Neopterygii</taxon>
        <taxon>Teleostei</taxon>
        <taxon>Ostariophysi</taxon>
        <taxon>Cypriniformes</taxon>
        <taxon>Nemacheilidae</taxon>
        <taxon>Triplophysa</taxon>
    </lineage>
</organism>
<dbReference type="PANTHER" id="PTHR14885:SF3">
    <property type="entry name" value="CILIA- AND FLAGELLA-ASSOCIATED PROTEIN 44"/>
    <property type="match status" value="1"/>
</dbReference>
<feature type="compositionally biased region" description="Acidic residues" evidence="10">
    <location>
        <begin position="1334"/>
        <end position="1360"/>
    </location>
</feature>
<keyword evidence="4" id="KW-0677">Repeat</keyword>
<evidence type="ECO:0000256" key="1">
    <source>
        <dbReference type="ARBA" id="ARBA00004430"/>
    </source>
</evidence>
<reference evidence="11 12" key="1">
    <citation type="journal article" date="2019" name="Mol. Ecol. Resour.">
        <title>Chromosome-level genome assembly of Triplophysa tibetana, a fish adapted to the harsh high-altitude environment of the Tibetan Plateau.</title>
        <authorList>
            <person name="Yang X."/>
            <person name="Liu H."/>
            <person name="Ma Z."/>
            <person name="Zou Y."/>
            <person name="Zou M."/>
            <person name="Mao Y."/>
            <person name="Li X."/>
            <person name="Wang H."/>
            <person name="Chen T."/>
            <person name="Wang W."/>
            <person name="Yang R."/>
        </authorList>
    </citation>
    <scope>NUCLEOTIDE SEQUENCE [LARGE SCALE GENOMIC DNA]</scope>
    <source>
        <strain evidence="11">TTIB1903HZAU</strain>
        <tissue evidence="11">Muscle</tissue>
    </source>
</reference>
<keyword evidence="2" id="KW-0963">Cytoplasm</keyword>
<comment type="subcellular location">
    <subcellularLocation>
        <location evidence="1">Cytoplasm</location>
        <location evidence="1">Cytoskeleton</location>
        <location evidence="1">Cilium axoneme</location>
    </subcellularLocation>
</comment>
<accession>A0A5A9NKM4</accession>
<sequence>MDASEKLDDEITSKVPEQTNIKGNEEYDGHPEEEQKSFIPDDMYYNYEELCSRPFITADSNIPPNLLHLSHSFGYDCGRRGNLQLLDEHTLAFIAGNLLVLLDIHTKEQRYIRSSSGGGIGAIMTHPSKQYLAVAEKGHQPNIIIYEYPSLRPYRILRGGTDRTYSFVDFNRDGSLLASVGGPPDYMLTIWDWKQEQVVSGSDCGNMLLWEGGLIKVEICRKGQRTCHAGTIHQFNVDEGELMTIGSDGAVRSWNLEIIDAADAVDDTGLFEIEPVNEILIGRNVSLFSMVKSSAPESSIWFAQTQCLFSFHSGAIQGLDVSGNSHLMATAALDSSVRVFDFLSKKELTVSRFKQGGTTLTWASDMVNSGGSLLVVGFSDGVVRLLELFNPQSLYAVAGRSHTEDAELRLRQALKPHNASVTAIAFERTGKIMATGSADCTVFFFTVGEKYNPVGFVTVPGSVQGLQWSPQSHEGSTLLIFCQNGHVVEVQCPEADHQTIGNTFQLSDLPTIHFCFSSIKSRIKRDAEIALKQARTEEKKKVREERLKKLKEQKSDDTEEQLQKEEEEEEEEDALPPLYIPFPPSPLHCGFYSAPGSFWLSMGGYDSGYLYHCKFSEQQSQDALERKDEPFSFIPVEDTDHNSILTISFNSNRQLMFCGMEDGSIRVFPIQASDHQLSSLQAYWALSIHDNQYGRVKHIRCSYDDMFVLTAGEDGNIFSFSCLPEDKLQRAMQLKHAKVPSPRAGLEMEKAAPDIDDPSAYSIETAKQKLELDRMLQEAEHRKLERRKRLVELQSQFQGLLEQNQNLPEHIRLHRSELELDPRFHEEIERQTEESVMEVRRELAWEEERHRLGLNKLQTMFWESVVQDTVTVYAFDSGHKISTYRLLALSFIQMHLNQRNRDASRGGPVDQVHWWNKAEPAKQISNISLQDELISGQAGVMKSESCKLASRDAEKLRKAAEKAEKARARIEKRKKDWEELYASKPSEDYEDPKDVEAIRLAKEKMGDFKLKTAEDFTVPEHMRMNEEKKRVQLVELEKKIYEKKSEMNACVMALRDSKVEIIGQLHSQVDQLQMIQQRLPPGKRRPLPSLPILMPEEMPERKHRYTRATLERFATLRAKMVSTGLDEQQEDGQNILKLLEQETQDTEHNTQNTHMKDGGVVETLSQRQEEELTELEREVREVEEIRNLHQQDTILKQMEETVWSFDAELRILRHEKQELDVYMKLADLRHVTLLEELLLLKDFEKRENILQERLTNYIQEENEIAAKMREHKHQIEVKKREIDKLQGKEKSIAGAFQASLGEINKFEEFLTRVFKKKIKRVKKKETSGSKCGNLEEDDDSDEDSDEESDRDNDEDYDDSESGAPLDDRVCPTDCNPELFENTLRLRERRLDVEEQLQEELKSIDSLKKECDALAKKKIVQNNRKAAEGDMELINREKQQKLNEVDVVVPLRLHQIEYVSSGLLPGKLDSALALNTDDLERLQKRIKELQQEKTEQRELYKRARHQHVQLRHDLKDMEARIKESEVRSEQQMLMKFGRLVDLEVLQTLSGNRKLEEMRQEIREQEAKYIQELKHWEAKVTEAREALTEITQQNTERLSKMHSLLSQKNTLDDQLNSRQRKTVSQIPGRHLADKEELQSLHQLVEAQAQDIEALQDEIRSLSRKDSIVLPPLEPVMPTGSTLLYRNTATTHTHSSVLRKHNPSSKAVK</sequence>
<evidence type="ECO:0000313" key="12">
    <source>
        <dbReference type="Proteomes" id="UP000324632"/>
    </source>
</evidence>
<keyword evidence="3 8" id="KW-0853">WD repeat</keyword>
<feature type="coiled-coil region" evidence="9">
    <location>
        <begin position="1161"/>
        <end position="1192"/>
    </location>
</feature>
<feature type="compositionally biased region" description="Basic and acidic residues" evidence="10">
    <location>
        <begin position="1"/>
        <end position="12"/>
    </location>
</feature>
<evidence type="ECO:0000256" key="4">
    <source>
        <dbReference type="ARBA" id="ARBA00022737"/>
    </source>
</evidence>
<dbReference type="SMART" id="SM00320">
    <property type="entry name" value="WD40"/>
    <property type="match status" value="7"/>
</dbReference>
<dbReference type="InterPro" id="IPR015943">
    <property type="entry name" value="WD40/YVTN_repeat-like_dom_sf"/>
</dbReference>
<keyword evidence="11" id="KW-0282">Flagellum</keyword>
<evidence type="ECO:0000256" key="2">
    <source>
        <dbReference type="ARBA" id="ARBA00022490"/>
    </source>
</evidence>
<protein>
    <submittedName>
        <fullName evidence="11">Cilia-and flagella-associated protein 44</fullName>
    </submittedName>
</protein>
<dbReference type="GO" id="GO:0005930">
    <property type="term" value="C:axoneme"/>
    <property type="evidence" value="ECO:0007669"/>
    <property type="project" value="UniProtKB-SubCell"/>
</dbReference>
<feature type="coiled-coil region" evidence="9">
    <location>
        <begin position="1632"/>
        <end position="1662"/>
    </location>
</feature>
<dbReference type="EMBL" id="SOYY01000016">
    <property type="protein sequence ID" value="KAA0710280.1"/>
    <property type="molecule type" value="Genomic_DNA"/>
</dbReference>
<feature type="region of interest" description="Disordered" evidence="10">
    <location>
        <begin position="1328"/>
        <end position="1373"/>
    </location>
</feature>
<dbReference type="PROSITE" id="PS50082">
    <property type="entry name" value="WD_REPEATS_2"/>
    <property type="match status" value="2"/>
</dbReference>
<feature type="coiled-coil region" evidence="9">
    <location>
        <begin position="1240"/>
        <end position="1288"/>
    </location>
</feature>
<keyword evidence="7" id="KW-0966">Cell projection</keyword>
<comment type="caution">
    <text evidence="11">The sequence shown here is derived from an EMBL/GenBank/DDBJ whole genome shotgun (WGS) entry which is preliminary data.</text>
</comment>
<dbReference type="SUPFAM" id="SSF50978">
    <property type="entry name" value="WD40 repeat-like"/>
    <property type="match status" value="1"/>
</dbReference>
<evidence type="ECO:0000256" key="9">
    <source>
        <dbReference type="SAM" id="Coils"/>
    </source>
</evidence>
<feature type="coiled-coil region" evidence="9">
    <location>
        <begin position="1471"/>
        <end position="1526"/>
    </location>
</feature>
<feature type="compositionally biased region" description="Acidic residues" evidence="10">
    <location>
        <begin position="565"/>
        <end position="574"/>
    </location>
</feature>
<keyword evidence="6" id="KW-0206">Cytoskeleton</keyword>
<dbReference type="PANTHER" id="PTHR14885">
    <property type="entry name" value="CILIA- AND FLAGELLA-ASSOCIATED PROTEIN 43-RELATED"/>
    <property type="match status" value="1"/>
</dbReference>
<evidence type="ECO:0000256" key="6">
    <source>
        <dbReference type="ARBA" id="ARBA00023212"/>
    </source>
</evidence>
<feature type="coiled-coil region" evidence="9">
    <location>
        <begin position="1389"/>
        <end position="1443"/>
    </location>
</feature>
<feature type="region of interest" description="Disordered" evidence="10">
    <location>
        <begin position="1"/>
        <end position="34"/>
    </location>
</feature>
<dbReference type="Pfam" id="PF00400">
    <property type="entry name" value="WD40"/>
    <property type="match status" value="3"/>
</dbReference>
<dbReference type="Gene3D" id="2.130.10.10">
    <property type="entry name" value="YVTN repeat-like/Quinoprotein amine dehydrogenase"/>
    <property type="match status" value="3"/>
</dbReference>
<evidence type="ECO:0000256" key="5">
    <source>
        <dbReference type="ARBA" id="ARBA00023054"/>
    </source>
</evidence>